<protein>
    <submittedName>
        <fullName evidence="2">Uncharacterized protein</fullName>
    </submittedName>
</protein>
<feature type="region of interest" description="Disordered" evidence="1">
    <location>
        <begin position="17"/>
        <end position="41"/>
    </location>
</feature>
<accession>A0A4C1U4J3</accession>
<name>A0A4C1U4J3_EUMVA</name>
<feature type="compositionally biased region" description="Pro residues" evidence="1">
    <location>
        <begin position="27"/>
        <end position="36"/>
    </location>
</feature>
<evidence type="ECO:0000313" key="3">
    <source>
        <dbReference type="Proteomes" id="UP000299102"/>
    </source>
</evidence>
<keyword evidence="3" id="KW-1185">Reference proteome</keyword>
<sequence length="210" mass="23553">MDVDDVIVVGEALEPTHKRDISVTDPLSPPAPPLPLPGAAEGAIRHNTTTALSHKEPHALTNTSLENRIETKTRIKIMIRIGIESRNKKGMMVNGVTGRRKRREMQSIALEVAEKREGNDDSLSKSSGYVSVVYMFHDGGFRGAFSKARVAWRGPRKTARAAVTRQPDQKVTRPRQLYTRCLDPLTQQRPRSATRKFGYSHDELFQIAHF</sequence>
<comment type="caution">
    <text evidence="2">The sequence shown here is derived from an EMBL/GenBank/DDBJ whole genome shotgun (WGS) entry which is preliminary data.</text>
</comment>
<organism evidence="2 3">
    <name type="scientific">Eumeta variegata</name>
    <name type="common">Bagworm moth</name>
    <name type="synonym">Eumeta japonica</name>
    <dbReference type="NCBI Taxonomy" id="151549"/>
    <lineage>
        <taxon>Eukaryota</taxon>
        <taxon>Metazoa</taxon>
        <taxon>Ecdysozoa</taxon>
        <taxon>Arthropoda</taxon>
        <taxon>Hexapoda</taxon>
        <taxon>Insecta</taxon>
        <taxon>Pterygota</taxon>
        <taxon>Neoptera</taxon>
        <taxon>Endopterygota</taxon>
        <taxon>Lepidoptera</taxon>
        <taxon>Glossata</taxon>
        <taxon>Ditrysia</taxon>
        <taxon>Tineoidea</taxon>
        <taxon>Psychidae</taxon>
        <taxon>Oiketicinae</taxon>
        <taxon>Eumeta</taxon>
    </lineage>
</organism>
<dbReference type="Proteomes" id="UP000299102">
    <property type="component" value="Unassembled WGS sequence"/>
</dbReference>
<dbReference type="EMBL" id="BGZK01000122">
    <property type="protein sequence ID" value="GBP20746.1"/>
    <property type="molecule type" value="Genomic_DNA"/>
</dbReference>
<proteinExistence type="predicted"/>
<gene>
    <name evidence="2" type="ORF">EVAR_14471_1</name>
</gene>
<reference evidence="2 3" key="1">
    <citation type="journal article" date="2019" name="Commun. Biol.">
        <title>The bagworm genome reveals a unique fibroin gene that provides high tensile strength.</title>
        <authorList>
            <person name="Kono N."/>
            <person name="Nakamura H."/>
            <person name="Ohtoshi R."/>
            <person name="Tomita M."/>
            <person name="Numata K."/>
            <person name="Arakawa K."/>
        </authorList>
    </citation>
    <scope>NUCLEOTIDE SEQUENCE [LARGE SCALE GENOMIC DNA]</scope>
</reference>
<dbReference type="AlphaFoldDB" id="A0A4C1U4J3"/>
<evidence type="ECO:0000256" key="1">
    <source>
        <dbReference type="SAM" id="MobiDB-lite"/>
    </source>
</evidence>
<evidence type="ECO:0000313" key="2">
    <source>
        <dbReference type="EMBL" id="GBP20746.1"/>
    </source>
</evidence>